<feature type="domain" description="Xylose isomerase-like TIM barrel" evidence="1">
    <location>
        <begin position="21"/>
        <end position="277"/>
    </location>
</feature>
<evidence type="ECO:0000313" key="3">
    <source>
        <dbReference type="Proteomes" id="UP000309676"/>
    </source>
</evidence>
<dbReference type="AlphaFoldDB" id="A0A5R9GHU7"/>
<reference evidence="2 3" key="1">
    <citation type="submission" date="2019-05" db="EMBL/GenBank/DDBJ databases">
        <authorList>
            <person name="Narsing Rao M.P."/>
            <person name="Li W.J."/>
        </authorList>
    </citation>
    <scope>NUCLEOTIDE SEQUENCE [LARGE SCALE GENOMIC DNA]</scope>
    <source>
        <strain evidence="2 3">SYSU_K30003</strain>
    </source>
</reference>
<proteinExistence type="predicted"/>
<accession>A0A5R9GHU7</accession>
<dbReference type="Proteomes" id="UP000309676">
    <property type="component" value="Unassembled WGS sequence"/>
</dbReference>
<organism evidence="2 3">
    <name type="scientific">Paenibacillus antri</name>
    <dbReference type="NCBI Taxonomy" id="2582848"/>
    <lineage>
        <taxon>Bacteria</taxon>
        <taxon>Bacillati</taxon>
        <taxon>Bacillota</taxon>
        <taxon>Bacilli</taxon>
        <taxon>Bacillales</taxon>
        <taxon>Paenibacillaceae</taxon>
        <taxon>Paenibacillus</taxon>
    </lineage>
</organism>
<dbReference type="GO" id="GO:0016853">
    <property type="term" value="F:isomerase activity"/>
    <property type="evidence" value="ECO:0007669"/>
    <property type="project" value="UniProtKB-KW"/>
</dbReference>
<dbReference type="InterPro" id="IPR036237">
    <property type="entry name" value="Xyl_isomerase-like_sf"/>
</dbReference>
<comment type="caution">
    <text evidence="2">The sequence shown here is derived from an EMBL/GenBank/DDBJ whole genome shotgun (WGS) entry which is preliminary data.</text>
</comment>
<dbReference type="InterPro" id="IPR050312">
    <property type="entry name" value="IolE/XylAMocC-like"/>
</dbReference>
<dbReference type="Gene3D" id="3.20.20.150">
    <property type="entry name" value="Divalent-metal-dependent TIM barrel enzymes"/>
    <property type="match status" value="1"/>
</dbReference>
<evidence type="ECO:0000259" key="1">
    <source>
        <dbReference type="Pfam" id="PF01261"/>
    </source>
</evidence>
<dbReference type="SUPFAM" id="SSF51658">
    <property type="entry name" value="Xylose isomerase-like"/>
    <property type="match status" value="1"/>
</dbReference>
<keyword evidence="3" id="KW-1185">Reference proteome</keyword>
<dbReference type="OrthoDB" id="104997at2"/>
<dbReference type="InterPro" id="IPR013022">
    <property type="entry name" value="Xyl_isomerase-like_TIM-brl"/>
</dbReference>
<gene>
    <name evidence="2" type="ORF">FE782_06135</name>
</gene>
<evidence type="ECO:0000313" key="2">
    <source>
        <dbReference type="EMBL" id="TLS52948.1"/>
    </source>
</evidence>
<protein>
    <submittedName>
        <fullName evidence="2">Sugar phosphate isomerase/epimerase</fullName>
    </submittedName>
</protein>
<keyword evidence="2" id="KW-0413">Isomerase</keyword>
<dbReference type="RefSeq" id="WP_138193189.1">
    <property type="nucleotide sequence ID" value="NZ_VCIW01000003.1"/>
</dbReference>
<dbReference type="EMBL" id="VCIW01000003">
    <property type="protein sequence ID" value="TLS52948.1"/>
    <property type="molecule type" value="Genomic_DNA"/>
</dbReference>
<sequence>MKLSVFTVATPDLTPAELIPVAKEAGLDGLEWRYTSTAPERRNEAPSFWGNNLCTIDPATTTDEELDALAETVRGHGLTTAALTPYLTAGDVEGTERAMRHAARLGAKAIRVGVPRYDRTADYNELFAKAVAYLESVETLSEKYGVKGLVETHHMTITASASLAHRLVGRFSPEHVGVLYDPGNLIHEGYENYRMGLELLGPHLAHVHVKNAGWFPGETAGAPWTCRWVAMDRGIVDWKQVLADLKSVGYDGWFGVEDFSGTHDTKTMLATYATWFRSLAEQA</sequence>
<dbReference type="PANTHER" id="PTHR12110">
    <property type="entry name" value="HYDROXYPYRUVATE ISOMERASE"/>
    <property type="match status" value="1"/>
</dbReference>
<name>A0A5R9GHU7_9BACL</name>
<dbReference type="Pfam" id="PF01261">
    <property type="entry name" value="AP_endonuc_2"/>
    <property type="match status" value="1"/>
</dbReference>